<comment type="caution">
    <text evidence="2">The sequence shown here is derived from an EMBL/GenBank/DDBJ whole genome shotgun (WGS) entry which is preliminary data.</text>
</comment>
<dbReference type="OrthoDB" id="2991597at2"/>
<keyword evidence="1" id="KW-0812">Transmembrane</keyword>
<keyword evidence="1" id="KW-0472">Membrane</keyword>
<organism evidence="2 3">
    <name type="scientific">Metabacillus litoralis</name>
    <dbReference type="NCBI Taxonomy" id="152268"/>
    <lineage>
        <taxon>Bacteria</taxon>
        <taxon>Bacillati</taxon>
        <taxon>Bacillota</taxon>
        <taxon>Bacilli</taxon>
        <taxon>Bacillales</taxon>
        <taxon>Bacillaceae</taxon>
        <taxon>Metabacillus</taxon>
    </lineage>
</organism>
<evidence type="ECO:0000313" key="2">
    <source>
        <dbReference type="EMBL" id="TXC93161.1"/>
    </source>
</evidence>
<keyword evidence="3" id="KW-1185">Reference proteome</keyword>
<dbReference type="Proteomes" id="UP000321363">
    <property type="component" value="Unassembled WGS sequence"/>
</dbReference>
<name>A0A5C6W5S7_9BACI</name>
<evidence type="ECO:0000313" key="3">
    <source>
        <dbReference type="Proteomes" id="UP000321363"/>
    </source>
</evidence>
<evidence type="ECO:0000256" key="1">
    <source>
        <dbReference type="SAM" id="Phobius"/>
    </source>
</evidence>
<reference evidence="2 3" key="1">
    <citation type="journal article" date="2005" name="Int. J. Syst. Evol. Microbiol.">
        <title>Bacillus litoralis sp. nov., isolated from a tidal flat of the Yellow Sea in Korea.</title>
        <authorList>
            <person name="Yoon J.H."/>
            <person name="Oh T.K."/>
        </authorList>
    </citation>
    <scope>NUCLEOTIDE SEQUENCE [LARGE SCALE GENOMIC DNA]</scope>
    <source>
        <strain evidence="2 3">SW-211</strain>
    </source>
</reference>
<proteinExistence type="predicted"/>
<dbReference type="EMBL" id="VOQF01000001">
    <property type="protein sequence ID" value="TXC93161.1"/>
    <property type="molecule type" value="Genomic_DNA"/>
</dbReference>
<sequence length="92" mass="10322">MIIKEGFLLSQHYYQLCCRYNGKVVRINDRHGRVHVGRICQVTQSKVFIEPVIQRGGYGFGFGYRYGYGFGAPYGLGLGLITGIALGGLLFW</sequence>
<accession>A0A5C6W5S7</accession>
<feature type="transmembrane region" description="Helical" evidence="1">
    <location>
        <begin position="72"/>
        <end position="91"/>
    </location>
</feature>
<gene>
    <name evidence="2" type="ORF">FS935_02920</name>
</gene>
<keyword evidence="1" id="KW-1133">Transmembrane helix</keyword>
<protein>
    <submittedName>
        <fullName evidence="2">Uncharacterized protein</fullName>
    </submittedName>
</protein>
<dbReference type="AlphaFoldDB" id="A0A5C6W5S7"/>